<dbReference type="RefSeq" id="WP_114693905.1">
    <property type="nucleotide sequence ID" value="NZ_QQOH01000001.1"/>
</dbReference>
<evidence type="ECO:0000313" key="1">
    <source>
        <dbReference type="EMBL" id="RDE24319.1"/>
    </source>
</evidence>
<dbReference type="OrthoDB" id="5735634at2"/>
<gene>
    <name evidence="1" type="ORF">DV711_01645</name>
</gene>
<keyword evidence="2" id="KW-1185">Reference proteome</keyword>
<reference evidence="1 2" key="1">
    <citation type="submission" date="2018-07" db="EMBL/GenBank/DDBJ databases">
        <title>Motiliproteus coralliicola sp. nov., a bacterium isolated from Coral.</title>
        <authorList>
            <person name="Wang G."/>
        </authorList>
    </citation>
    <scope>NUCLEOTIDE SEQUENCE [LARGE SCALE GENOMIC DNA]</scope>
    <source>
        <strain evidence="1 2">C34</strain>
    </source>
</reference>
<dbReference type="Proteomes" id="UP000253769">
    <property type="component" value="Unassembled WGS sequence"/>
</dbReference>
<dbReference type="AlphaFoldDB" id="A0A369WTD3"/>
<evidence type="ECO:0008006" key="3">
    <source>
        <dbReference type="Google" id="ProtNLM"/>
    </source>
</evidence>
<proteinExistence type="predicted"/>
<protein>
    <recommendedName>
        <fullName evidence="3">Preprotein translocase subunit YajC</fullName>
    </recommendedName>
</protein>
<accession>A0A369WTD3</accession>
<evidence type="ECO:0000313" key="2">
    <source>
        <dbReference type="Proteomes" id="UP000253769"/>
    </source>
</evidence>
<comment type="caution">
    <text evidence="1">The sequence shown here is derived from an EMBL/GenBank/DDBJ whole genome shotgun (WGS) entry which is preliminary data.</text>
</comment>
<organism evidence="1 2">
    <name type="scientific">Motiliproteus coralliicola</name>
    <dbReference type="NCBI Taxonomy" id="2283196"/>
    <lineage>
        <taxon>Bacteria</taxon>
        <taxon>Pseudomonadati</taxon>
        <taxon>Pseudomonadota</taxon>
        <taxon>Gammaproteobacteria</taxon>
        <taxon>Oceanospirillales</taxon>
        <taxon>Oceanospirillaceae</taxon>
        <taxon>Motiliproteus</taxon>
    </lineage>
</organism>
<dbReference type="EMBL" id="QQOH01000001">
    <property type="protein sequence ID" value="RDE24319.1"/>
    <property type="molecule type" value="Genomic_DNA"/>
</dbReference>
<name>A0A369WTD3_9GAMM</name>
<sequence>MNWIVITLIFLAIIGSMMWMKPSPRQRMQADLRQQAMRLGFQVQISRLTLPRALGEAFGEERNCVAYRLPRLAREQGKPPEWQVFRLESHANVGLPEGWSWAKGEGYQSDQELARIADLIGSLPETVYGIESTPVSVSIYWDELGTLETIEQLKLQMDQLLTPSN</sequence>